<dbReference type="RefSeq" id="WP_148985258.1">
    <property type="nucleotide sequence ID" value="NZ_CP128801.1"/>
</dbReference>
<dbReference type="Pfam" id="PF13131">
    <property type="entry name" value="DUF3951"/>
    <property type="match status" value="1"/>
</dbReference>
<protein>
    <submittedName>
        <fullName evidence="2">DUF3951 domain-containing protein</fullName>
    </submittedName>
</protein>
<feature type="region of interest" description="Disordered" evidence="1">
    <location>
        <begin position="47"/>
        <end position="72"/>
    </location>
</feature>
<sequence length="72" mass="8154">MMELLVFALLPLSVTALLIVAGFTFFKRKQAPPLFYTPFDEITGQSGVEFHEEQDIPAEDEESGEEPERTHL</sequence>
<organism evidence="2 3">
    <name type="scientific">Rossellomorea marisflavi</name>
    <dbReference type="NCBI Taxonomy" id="189381"/>
    <lineage>
        <taxon>Bacteria</taxon>
        <taxon>Bacillati</taxon>
        <taxon>Bacillota</taxon>
        <taxon>Bacilli</taxon>
        <taxon>Bacillales</taxon>
        <taxon>Bacillaceae</taxon>
        <taxon>Rossellomorea</taxon>
    </lineage>
</organism>
<dbReference type="InterPro" id="IPR025028">
    <property type="entry name" value="DUF3951"/>
</dbReference>
<evidence type="ECO:0000256" key="1">
    <source>
        <dbReference type="SAM" id="MobiDB-lite"/>
    </source>
</evidence>
<dbReference type="AlphaFoldDB" id="A0A5D4RX94"/>
<dbReference type="Proteomes" id="UP000322997">
    <property type="component" value="Unassembled WGS sequence"/>
</dbReference>
<gene>
    <name evidence="2" type="ORF">FZC83_10240</name>
</gene>
<name>A0A5D4RX94_9BACI</name>
<proteinExistence type="predicted"/>
<dbReference type="EMBL" id="VTEQ01000002">
    <property type="protein sequence ID" value="TYS55309.1"/>
    <property type="molecule type" value="Genomic_DNA"/>
</dbReference>
<accession>A0A5D4RX94</accession>
<feature type="compositionally biased region" description="Acidic residues" evidence="1">
    <location>
        <begin position="55"/>
        <end position="65"/>
    </location>
</feature>
<reference evidence="2 3" key="1">
    <citation type="submission" date="2019-08" db="EMBL/GenBank/DDBJ databases">
        <title>Bacillus genomes from the desert of Cuatro Cienegas, Coahuila.</title>
        <authorList>
            <person name="Olmedo-Alvarez G."/>
        </authorList>
    </citation>
    <scope>NUCLEOTIDE SEQUENCE [LARGE SCALE GENOMIC DNA]</scope>
    <source>
        <strain evidence="2 3">CH108_3D</strain>
    </source>
</reference>
<evidence type="ECO:0000313" key="2">
    <source>
        <dbReference type="EMBL" id="TYS55309.1"/>
    </source>
</evidence>
<comment type="caution">
    <text evidence="2">The sequence shown here is derived from an EMBL/GenBank/DDBJ whole genome shotgun (WGS) entry which is preliminary data.</text>
</comment>
<evidence type="ECO:0000313" key="3">
    <source>
        <dbReference type="Proteomes" id="UP000322997"/>
    </source>
</evidence>